<dbReference type="GO" id="GO:0006281">
    <property type="term" value="P:DNA repair"/>
    <property type="evidence" value="ECO:0007669"/>
    <property type="project" value="InterPro"/>
</dbReference>
<proteinExistence type="predicted"/>
<dbReference type="GO" id="GO:0003824">
    <property type="term" value="F:catalytic activity"/>
    <property type="evidence" value="ECO:0007669"/>
    <property type="project" value="InterPro"/>
</dbReference>
<sequence length="184" mass="21085">MELSPGTVDRLAAEYEREAPFHTVEQEAIETLPAAFETGEFGRRDAIWVVEWYYRREMGAISNRERREREDAFEGNDRRVVKRAIVDAAHAESLDDALDTLTALDGVGVPVASAFLFFIDPDRYLAVGECEWTALLEAGQLDEPYPDPPTREEYERYLDSCRSVSKAIDCDLWTLYRSLRQLTI</sequence>
<comment type="caution">
    <text evidence="1">The sequence shown here is derived from an EMBL/GenBank/DDBJ whole genome shotgun (WGS) entry which is preliminary data.</text>
</comment>
<name>A0AAE3FT03_9EURY</name>
<protein>
    <submittedName>
        <fullName evidence="1">Uncharacterized protein</fullName>
    </submittedName>
</protein>
<dbReference type="EMBL" id="JAKRVY010000005">
    <property type="protein sequence ID" value="MCL9814054.1"/>
    <property type="molecule type" value="Genomic_DNA"/>
</dbReference>
<evidence type="ECO:0000313" key="2">
    <source>
        <dbReference type="Proteomes" id="UP001202674"/>
    </source>
</evidence>
<reference evidence="1 2" key="1">
    <citation type="journal article" date="2022" name="Syst. Appl. Microbiol.">
        <title>Natronocalculus amylovorans gen. nov., sp. nov., and Natranaeroarchaeum aerophilus sp. nov., dominant culturable amylolytic natronoarchaea from hypersaline soda lakes in southwestern Siberia.</title>
        <authorList>
            <person name="Sorokin D.Y."/>
            <person name="Elcheninov A.G."/>
            <person name="Khizhniak T.V."/>
            <person name="Koenen M."/>
            <person name="Bale N.J."/>
            <person name="Damste J.S.S."/>
            <person name="Kublanov I.V."/>
        </authorList>
    </citation>
    <scope>NUCLEOTIDE SEQUENCE [LARGE SCALE GENOMIC DNA]</scope>
    <source>
        <strain evidence="1 2">AArc-St1-1</strain>
    </source>
</reference>
<organism evidence="1 2">
    <name type="scientific">Natranaeroarchaeum aerophilus</name>
    <dbReference type="NCBI Taxonomy" id="2917711"/>
    <lineage>
        <taxon>Archaea</taxon>
        <taxon>Methanobacteriati</taxon>
        <taxon>Methanobacteriota</taxon>
        <taxon>Stenosarchaea group</taxon>
        <taxon>Halobacteria</taxon>
        <taxon>Halobacteriales</taxon>
        <taxon>Natronoarchaeaceae</taxon>
        <taxon>Natranaeroarchaeum</taxon>
    </lineage>
</organism>
<dbReference type="InterPro" id="IPR011257">
    <property type="entry name" value="DNA_glycosylase"/>
</dbReference>
<evidence type="ECO:0000313" key="1">
    <source>
        <dbReference type="EMBL" id="MCL9814054.1"/>
    </source>
</evidence>
<dbReference type="AlphaFoldDB" id="A0AAE3FT03"/>
<dbReference type="RefSeq" id="WP_250596863.1">
    <property type="nucleotide sequence ID" value="NZ_JAKRVY010000005.1"/>
</dbReference>
<dbReference type="Proteomes" id="UP001202674">
    <property type="component" value="Unassembled WGS sequence"/>
</dbReference>
<accession>A0AAE3FT03</accession>
<dbReference type="SUPFAM" id="SSF48150">
    <property type="entry name" value="DNA-glycosylase"/>
    <property type="match status" value="1"/>
</dbReference>
<gene>
    <name evidence="1" type="ORF">AArcSt11_10360</name>
</gene>
<keyword evidence="2" id="KW-1185">Reference proteome</keyword>